<gene>
    <name evidence="1" type="ORF">LEP1GSC187_2782</name>
</gene>
<comment type="caution">
    <text evidence="1">The sequence shown here is derived from an EMBL/GenBank/DDBJ whole genome shotgun (WGS) entry which is preliminary data.</text>
</comment>
<sequence length="71" mass="8699">MLYSNIRVIIFRINFKYNRKRIIFYNKVSSFLNLLKKHSQSRFVKSQPYYLQKFLKKFIPLTRVPISPKAK</sequence>
<name>M6UGE2_9LEPT</name>
<evidence type="ECO:0000313" key="2">
    <source>
        <dbReference type="Proteomes" id="UP000012160"/>
    </source>
</evidence>
<organism evidence="1 2">
    <name type="scientific">Leptospira santarosai str. ZUN179</name>
    <dbReference type="NCBI Taxonomy" id="1049985"/>
    <lineage>
        <taxon>Bacteria</taxon>
        <taxon>Pseudomonadati</taxon>
        <taxon>Spirochaetota</taxon>
        <taxon>Spirochaetia</taxon>
        <taxon>Leptospirales</taxon>
        <taxon>Leptospiraceae</taxon>
        <taxon>Leptospira</taxon>
    </lineage>
</organism>
<proteinExistence type="predicted"/>
<dbReference type="Proteomes" id="UP000012160">
    <property type="component" value="Unassembled WGS sequence"/>
</dbReference>
<dbReference type="RefSeq" id="WP_004486403.1">
    <property type="nucleotide sequence ID" value="NZ_AHOQ02000041.1"/>
</dbReference>
<dbReference type="AlphaFoldDB" id="M6UGE2"/>
<evidence type="ECO:0000313" key="1">
    <source>
        <dbReference type="EMBL" id="EMO44182.1"/>
    </source>
</evidence>
<accession>M6UGE2</accession>
<protein>
    <submittedName>
        <fullName evidence="1">Uncharacterized protein</fullName>
    </submittedName>
</protein>
<dbReference type="EMBL" id="AHOQ02000041">
    <property type="protein sequence ID" value="EMO44182.1"/>
    <property type="molecule type" value="Genomic_DNA"/>
</dbReference>
<reference evidence="1 2" key="1">
    <citation type="submission" date="2013-01" db="EMBL/GenBank/DDBJ databases">
        <authorList>
            <person name="Harkins D.M."/>
            <person name="Durkin A.S."/>
            <person name="Brinkac L.M."/>
            <person name="Haft D.H."/>
            <person name="Selengut J.D."/>
            <person name="Sanka R."/>
            <person name="DePew J."/>
            <person name="Purushe J."/>
            <person name="Matthias M.A."/>
            <person name="Vinetz J.M."/>
            <person name="Sutton G.G."/>
            <person name="Nierman W.C."/>
            <person name="Fouts D.E."/>
        </authorList>
    </citation>
    <scope>NUCLEOTIDE SEQUENCE [LARGE SCALE GENOMIC DNA]</scope>
    <source>
        <strain evidence="1 2">ZUN179</strain>
    </source>
</reference>